<gene>
    <name evidence="4" type="ORF">G3576_15655</name>
</gene>
<name>A0A6M1LN60_9PROT</name>
<feature type="domain" description="NAD-dependent epimerase/dehydratase" evidence="3">
    <location>
        <begin position="7"/>
        <end position="230"/>
    </location>
</feature>
<evidence type="ECO:0000259" key="3">
    <source>
        <dbReference type="Pfam" id="PF01370"/>
    </source>
</evidence>
<dbReference type="AlphaFoldDB" id="A0A6M1LN60"/>
<dbReference type="Pfam" id="PF01370">
    <property type="entry name" value="Epimerase"/>
    <property type="match status" value="1"/>
</dbReference>
<dbReference type="EMBL" id="JAAIKB010000006">
    <property type="protein sequence ID" value="NGM21459.1"/>
    <property type="molecule type" value="Genomic_DNA"/>
</dbReference>
<dbReference type="PANTHER" id="PTHR43000">
    <property type="entry name" value="DTDP-D-GLUCOSE 4,6-DEHYDRATASE-RELATED"/>
    <property type="match status" value="1"/>
</dbReference>
<comment type="similarity">
    <text evidence="2">Belongs to the NAD(P)-dependent epimerase/dehydratase family.</text>
</comment>
<evidence type="ECO:0000256" key="2">
    <source>
        <dbReference type="ARBA" id="ARBA00007637"/>
    </source>
</evidence>
<evidence type="ECO:0000313" key="4">
    <source>
        <dbReference type="EMBL" id="NGM21459.1"/>
    </source>
</evidence>
<evidence type="ECO:0000313" key="5">
    <source>
        <dbReference type="Proteomes" id="UP000475385"/>
    </source>
</evidence>
<organism evidence="4 5">
    <name type="scientific">Falsiroseomonas algicola</name>
    <dbReference type="NCBI Taxonomy" id="2716930"/>
    <lineage>
        <taxon>Bacteria</taxon>
        <taxon>Pseudomonadati</taxon>
        <taxon>Pseudomonadota</taxon>
        <taxon>Alphaproteobacteria</taxon>
        <taxon>Acetobacterales</taxon>
        <taxon>Roseomonadaceae</taxon>
        <taxon>Falsiroseomonas</taxon>
    </lineage>
</organism>
<proteinExistence type="inferred from homology"/>
<dbReference type="Gene3D" id="3.90.25.10">
    <property type="entry name" value="UDP-galactose 4-epimerase, domain 1"/>
    <property type="match status" value="1"/>
</dbReference>
<comment type="pathway">
    <text evidence="1">Bacterial outer membrane biogenesis; LPS O-antigen biosynthesis.</text>
</comment>
<dbReference type="RefSeq" id="WP_164695372.1">
    <property type="nucleotide sequence ID" value="NZ_JAAIKB010000006.1"/>
</dbReference>
<dbReference type="SUPFAM" id="SSF51735">
    <property type="entry name" value="NAD(P)-binding Rossmann-fold domains"/>
    <property type="match status" value="1"/>
</dbReference>
<reference evidence="4 5" key="1">
    <citation type="submission" date="2020-02" db="EMBL/GenBank/DDBJ databases">
        <authorList>
            <person name="Kim H.M."/>
            <person name="Jeon C.O."/>
        </authorList>
    </citation>
    <scope>NUCLEOTIDE SEQUENCE [LARGE SCALE GENOMIC DNA]</scope>
    <source>
        <strain evidence="4 5">PeD5</strain>
    </source>
</reference>
<protein>
    <submittedName>
        <fullName evidence="4">NAD(P)-dependent oxidoreductase</fullName>
    </submittedName>
</protein>
<dbReference type="InterPro" id="IPR036291">
    <property type="entry name" value="NAD(P)-bd_dom_sf"/>
</dbReference>
<keyword evidence="5" id="KW-1185">Reference proteome</keyword>
<sequence>MSLPEAVVVWGASGFIGRNVVDALQGRVATIIGVNASGTPVPGCTQTVAAHAVDALPALPAGTAIIHVAAFRYFASIFGKQQAEILSANLAMTEAVYRFAMARGITEVRAASSSAVYPASWDLQDDALPLDLNAWPHDGEAAYAWSKRWGEITGELWSRRAGISTISFRLTNPYGPHDTLDEAEAHVATAFVIRACGDAPEFEVRGDPDAERDFIYAGDAAEAFVESLTLRGTTAAVNLAHGQTRTVRHLAIATMQAAGKQRPIKLTSPPAAGNRGVKVRRATAARLRELLPGLAPFRSLEDGMAETLAWYRDALRR</sequence>
<dbReference type="Proteomes" id="UP000475385">
    <property type="component" value="Unassembled WGS sequence"/>
</dbReference>
<dbReference type="InterPro" id="IPR001509">
    <property type="entry name" value="Epimerase_deHydtase"/>
</dbReference>
<comment type="caution">
    <text evidence="4">The sequence shown here is derived from an EMBL/GenBank/DDBJ whole genome shotgun (WGS) entry which is preliminary data.</text>
</comment>
<evidence type="ECO:0000256" key="1">
    <source>
        <dbReference type="ARBA" id="ARBA00005125"/>
    </source>
</evidence>
<dbReference type="Gene3D" id="3.40.50.720">
    <property type="entry name" value="NAD(P)-binding Rossmann-like Domain"/>
    <property type="match status" value="1"/>
</dbReference>
<reference evidence="4 5" key="2">
    <citation type="submission" date="2020-03" db="EMBL/GenBank/DDBJ databases">
        <title>Roseomonas stagni sp. nov., isolated from pond water in Japan.</title>
        <authorList>
            <person name="Furuhata K."/>
            <person name="Miyamoto H."/>
            <person name="Goto K."/>
        </authorList>
    </citation>
    <scope>NUCLEOTIDE SEQUENCE [LARGE SCALE GENOMIC DNA]</scope>
    <source>
        <strain evidence="4 5">PeD5</strain>
    </source>
</reference>
<accession>A0A6M1LN60</accession>